<dbReference type="InParanoid" id="J0WWB2"/>
<evidence type="ECO:0000313" key="3">
    <source>
        <dbReference type="Proteomes" id="UP000006514"/>
    </source>
</evidence>
<dbReference type="InterPro" id="IPR052061">
    <property type="entry name" value="PTE-AB_protein"/>
</dbReference>
<name>J0WWB2_AURST</name>
<dbReference type="CDD" id="cd03443">
    <property type="entry name" value="PaaI_thioesterase"/>
    <property type="match status" value="1"/>
</dbReference>
<dbReference type="PANTHER" id="PTHR47260:SF1">
    <property type="entry name" value="UPF0644 PROTEIN PB2B4.06"/>
    <property type="match status" value="1"/>
</dbReference>
<dbReference type="Proteomes" id="UP000006514">
    <property type="component" value="Unassembled WGS sequence"/>
</dbReference>
<dbReference type="eggNOG" id="KOG4781">
    <property type="taxonomic scope" value="Eukaryota"/>
</dbReference>
<evidence type="ECO:0000259" key="1">
    <source>
        <dbReference type="Pfam" id="PF03061"/>
    </source>
</evidence>
<dbReference type="Pfam" id="PF03061">
    <property type="entry name" value="4HBT"/>
    <property type="match status" value="1"/>
</dbReference>
<dbReference type="KEGG" id="adl:AURDEDRAFT_146961"/>
<feature type="domain" description="Thioesterase" evidence="1">
    <location>
        <begin position="170"/>
        <end position="244"/>
    </location>
</feature>
<keyword evidence="3" id="KW-1185">Reference proteome</keyword>
<sequence>MSSHIARRVLRVAPRLARAASSEVSNTAAPSRGTGLRTALALTAVGATAYGLGSLYPPEVITILFPRHAPPPLPVNSPEGIAQTQALEKDMLELDYLQKLRRQDTANEWYETRPFSNIDPTLPQIQNHLILGALRAPGRLAVPPIVRARKDETEALAVIHVGRGLCGHDGIVHGGLLAMLLDEASARLALLNLPSHVGVTAHLRMDYKRPVHAGRFIVLRTKLREKKGRKVAVEATVEDLDGTVYVHSSSVFVEPKYAKMLGSGEVLKALGVPPPDPAPGLVKDA</sequence>
<evidence type="ECO:0000313" key="2">
    <source>
        <dbReference type="EMBL" id="EJD37718.1"/>
    </source>
</evidence>
<keyword evidence="2" id="KW-0413">Isomerase</keyword>
<accession>J0WWB2</accession>
<gene>
    <name evidence="2" type="ORF">AURDEDRAFT_146961</name>
</gene>
<dbReference type="OrthoDB" id="506431at2759"/>
<proteinExistence type="predicted"/>
<dbReference type="EMBL" id="JH687836">
    <property type="protein sequence ID" value="EJD37718.1"/>
    <property type="molecule type" value="Genomic_DNA"/>
</dbReference>
<dbReference type="OMA" id="RVFYNDK"/>
<dbReference type="GO" id="GO:0016853">
    <property type="term" value="F:isomerase activity"/>
    <property type="evidence" value="ECO:0007669"/>
    <property type="project" value="UniProtKB-KW"/>
</dbReference>
<reference evidence="3" key="1">
    <citation type="journal article" date="2012" name="Science">
        <title>The Paleozoic origin of enzymatic lignin decomposition reconstructed from 31 fungal genomes.</title>
        <authorList>
            <person name="Floudas D."/>
            <person name="Binder M."/>
            <person name="Riley R."/>
            <person name="Barry K."/>
            <person name="Blanchette R.A."/>
            <person name="Henrissat B."/>
            <person name="Martinez A.T."/>
            <person name="Otillar R."/>
            <person name="Spatafora J.W."/>
            <person name="Yadav J.S."/>
            <person name="Aerts A."/>
            <person name="Benoit I."/>
            <person name="Boyd A."/>
            <person name="Carlson A."/>
            <person name="Copeland A."/>
            <person name="Coutinho P.M."/>
            <person name="de Vries R.P."/>
            <person name="Ferreira P."/>
            <person name="Findley K."/>
            <person name="Foster B."/>
            <person name="Gaskell J."/>
            <person name="Glotzer D."/>
            <person name="Gorecki P."/>
            <person name="Heitman J."/>
            <person name="Hesse C."/>
            <person name="Hori C."/>
            <person name="Igarashi K."/>
            <person name="Jurgens J.A."/>
            <person name="Kallen N."/>
            <person name="Kersten P."/>
            <person name="Kohler A."/>
            <person name="Kuees U."/>
            <person name="Kumar T.K.A."/>
            <person name="Kuo A."/>
            <person name="LaButti K."/>
            <person name="Larrondo L.F."/>
            <person name="Lindquist E."/>
            <person name="Ling A."/>
            <person name="Lombard V."/>
            <person name="Lucas S."/>
            <person name="Lundell T."/>
            <person name="Martin R."/>
            <person name="McLaughlin D.J."/>
            <person name="Morgenstern I."/>
            <person name="Morin E."/>
            <person name="Murat C."/>
            <person name="Nagy L.G."/>
            <person name="Nolan M."/>
            <person name="Ohm R.A."/>
            <person name="Patyshakuliyeva A."/>
            <person name="Rokas A."/>
            <person name="Ruiz-Duenas F.J."/>
            <person name="Sabat G."/>
            <person name="Salamov A."/>
            <person name="Samejima M."/>
            <person name="Schmutz J."/>
            <person name="Slot J.C."/>
            <person name="St John F."/>
            <person name="Stenlid J."/>
            <person name="Sun H."/>
            <person name="Sun S."/>
            <person name="Syed K."/>
            <person name="Tsang A."/>
            <person name="Wiebenga A."/>
            <person name="Young D."/>
            <person name="Pisabarro A."/>
            <person name="Eastwood D.C."/>
            <person name="Martin F."/>
            <person name="Cullen D."/>
            <person name="Grigoriev I.V."/>
            <person name="Hibbett D.S."/>
        </authorList>
    </citation>
    <scope>NUCLEOTIDE SEQUENCE [LARGE SCALE GENOMIC DNA]</scope>
    <source>
        <strain evidence="3">TFB10046</strain>
    </source>
</reference>
<dbReference type="AlphaFoldDB" id="J0WWB2"/>
<dbReference type="InterPro" id="IPR006683">
    <property type="entry name" value="Thioestr_dom"/>
</dbReference>
<dbReference type="InterPro" id="IPR029069">
    <property type="entry name" value="HotDog_dom_sf"/>
</dbReference>
<dbReference type="Gene3D" id="3.10.129.10">
    <property type="entry name" value="Hotdog Thioesterase"/>
    <property type="match status" value="1"/>
</dbReference>
<dbReference type="SUPFAM" id="SSF54637">
    <property type="entry name" value="Thioesterase/thiol ester dehydrase-isomerase"/>
    <property type="match status" value="1"/>
</dbReference>
<organism evidence="2 3">
    <name type="scientific">Auricularia subglabra (strain TFB-10046 / SS5)</name>
    <name type="common">White-rot fungus</name>
    <name type="synonym">Auricularia delicata (strain TFB10046)</name>
    <dbReference type="NCBI Taxonomy" id="717982"/>
    <lineage>
        <taxon>Eukaryota</taxon>
        <taxon>Fungi</taxon>
        <taxon>Dikarya</taxon>
        <taxon>Basidiomycota</taxon>
        <taxon>Agaricomycotina</taxon>
        <taxon>Agaricomycetes</taxon>
        <taxon>Auriculariales</taxon>
        <taxon>Auriculariaceae</taxon>
        <taxon>Auricularia</taxon>
    </lineage>
</organism>
<protein>
    <submittedName>
        <fullName evidence="2">Thioesterase/thiol ester dehydrase-isomerase</fullName>
    </submittedName>
</protein>
<dbReference type="PANTHER" id="PTHR47260">
    <property type="entry name" value="UPF0644 PROTEIN PB2B4.06"/>
    <property type="match status" value="1"/>
</dbReference>